<gene>
    <name evidence="6" type="ORF">AABB92_12420</name>
</gene>
<organism evidence="6 7">
    <name type="scientific">Pantoea brenneri</name>
    <dbReference type="NCBI Taxonomy" id="472694"/>
    <lineage>
        <taxon>Bacteria</taxon>
        <taxon>Pseudomonadati</taxon>
        <taxon>Pseudomonadota</taxon>
        <taxon>Gammaproteobacteria</taxon>
        <taxon>Enterobacterales</taxon>
        <taxon>Erwiniaceae</taxon>
        <taxon>Pantoea</taxon>
    </lineage>
</organism>
<dbReference type="CDD" id="cd01949">
    <property type="entry name" value="GGDEF"/>
    <property type="match status" value="1"/>
</dbReference>
<dbReference type="PANTHER" id="PTHR45138">
    <property type="entry name" value="REGULATORY COMPONENTS OF SENSORY TRANSDUCTION SYSTEM"/>
    <property type="match status" value="1"/>
</dbReference>
<feature type="transmembrane region" description="Helical" evidence="4">
    <location>
        <begin position="50"/>
        <end position="69"/>
    </location>
</feature>
<feature type="transmembrane region" description="Helical" evidence="4">
    <location>
        <begin position="20"/>
        <end position="43"/>
    </location>
</feature>
<dbReference type="Pfam" id="PF17178">
    <property type="entry name" value="MASE5"/>
    <property type="match status" value="1"/>
</dbReference>
<evidence type="ECO:0000256" key="3">
    <source>
        <dbReference type="ARBA" id="ARBA00034247"/>
    </source>
</evidence>
<evidence type="ECO:0000313" key="7">
    <source>
        <dbReference type="Proteomes" id="UP001468095"/>
    </source>
</evidence>
<comment type="pathway">
    <text evidence="1">Purine metabolism; 3',5'-cyclic di-GMP biosynthesis.</text>
</comment>
<feature type="domain" description="GGDEF" evidence="5">
    <location>
        <begin position="205"/>
        <end position="338"/>
    </location>
</feature>
<evidence type="ECO:0000256" key="4">
    <source>
        <dbReference type="SAM" id="Phobius"/>
    </source>
</evidence>
<accession>A0ABU9MLA4</accession>
<feature type="transmembrane region" description="Helical" evidence="4">
    <location>
        <begin position="105"/>
        <end position="124"/>
    </location>
</feature>
<dbReference type="InterPro" id="IPR000160">
    <property type="entry name" value="GGDEF_dom"/>
</dbReference>
<name>A0ABU9MLA4_9GAMM</name>
<dbReference type="InterPro" id="IPR050469">
    <property type="entry name" value="Diguanylate_Cyclase"/>
</dbReference>
<evidence type="ECO:0000256" key="2">
    <source>
        <dbReference type="ARBA" id="ARBA00012528"/>
    </source>
</evidence>
<reference evidence="6 7" key="1">
    <citation type="submission" date="2024-04" db="EMBL/GenBank/DDBJ databases">
        <authorList>
            <person name="Suleimanova A.D."/>
            <person name="Pudova D.S."/>
            <person name="Shagimardanova E.I."/>
            <person name="Sharipova M.R."/>
        </authorList>
    </citation>
    <scope>NUCLEOTIDE SEQUENCE [LARGE SCALE GENOMIC DNA]</scope>
    <source>
        <strain evidence="6 7">3.1</strain>
    </source>
</reference>
<dbReference type="Gene3D" id="3.30.70.270">
    <property type="match status" value="1"/>
</dbReference>
<dbReference type="RefSeq" id="WP_052720663.1">
    <property type="nucleotide sequence ID" value="NZ_JBCGBG010000002.1"/>
</dbReference>
<evidence type="ECO:0000313" key="6">
    <source>
        <dbReference type="EMBL" id="MEL7696455.1"/>
    </source>
</evidence>
<keyword evidence="4" id="KW-1133">Transmembrane helix</keyword>
<proteinExistence type="predicted"/>
<dbReference type="InterPro" id="IPR033444">
    <property type="entry name" value="MASE5"/>
</dbReference>
<keyword evidence="4" id="KW-0472">Membrane</keyword>
<dbReference type="PROSITE" id="PS50887">
    <property type="entry name" value="GGDEF"/>
    <property type="match status" value="1"/>
</dbReference>
<dbReference type="InterPro" id="IPR043128">
    <property type="entry name" value="Rev_trsase/Diguanyl_cyclase"/>
</dbReference>
<dbReference type="Pfam" id="PF00990">
    <property type="entry name" value="GGDEF"/>
    <property type="match status" value="1"/>
</dbReference>
<dbReference type="EMBL" id="JBCGBG010000002">
    <property type="protein sequence ID" value="MEL7696455.1"/>
    <property type="molecule type" value="Genomic_DNA"/>
</dbReference>
<dbReference type="PANTHER" id="PTHR45138:SF9">
    <property type="entry name" value="DIGUANYLATE CYCLASE DGCM-RELATED"/>
    <property type="match status" value="1"/>
</dbReference>
<comment type="catalytic activity">
    <reaction evidence="3">
        <text>2 GTP = 3',3'-c-di-GMP + 2 diphosphate</text>
        <dbReference type="Rhea" id="RHEA:24898"/>
        <dbReference type="ChEBI" id="CHEBI:33019"/>
        <dbReference type="ChEBI" id="CHEBI:37565"/>
        <dbReference type="ChEBI" id="CHEBI:58805"/>
        <dbReference type="EC" id="2.7.7.65"/>
    </reaction>
</comment>
<evidence type="ECO:0000256" key="1">
    <source>
        <dbReference type="ARBA" id="ARBA00004665"/>
    </source>
</evidence>
<keyword evidence="7" id="KW-1185">Reference proteome</keyword>
<comment type="caution">
    <text evidence="6">The sequence shown here is derived from an EMBL/GenBank/DDBJ whole genome shotgun (WGS) entry which is preliminary data.</text>
</comment>
<dbReference type="InterPro" id="IPR029787">
    <property type="entry name" value="Nucleotide_cyclase"/>
</dbReference>
<dbReference type="NCBIfam" id="TIGR00254">
    <property type="entry name" value="GGDEF"/>
    <property type="match status" value="1"/>
</dbReference>
<dbReference type="Proteomes" id="UP001468095">
    <property type="component" value="Unassembled WGS sequence"/>
</dbReference>
<feature type="transmembrane region" description="Helical" evidence="4">
    <location>
        <begin position="75"/>
        <end position="98"/>
    </location>
</feature>
<feature type="transmembrane region" description="Helical" evidence="4">
    <location>
        <begin position="130"/>
        <end position="150"/>
    </location>
</feature>
<dbReference type="SUPFAM" id="SSF55073">
    <property type="entry name" value="Nucleotide cyclase"/>
    <property type="match status" value="1"/>
</dbReference>
<dbReference type="SMART" id="SM00267">
    <property type="entry name" value="GGDEF"/>
    <property type="match status" value="1"/>
</dbReference>
<evidence type="ECO:0000259" key="5">
    <source>
        <dbReference type="PROSITE" id="PS50887"/>
    </source>
</evidence>
<protein>
    <recommendedName>
        <fullName evidence="2">diguanylate cyclase</fullName>
        <ecNumber evidence="2">2.7.7.65</ecNumber>
    </recommendedName>
</protein>
<keyword evidence="4" id="KW-0812">Transmembrane</keyword>
<dbReference type="EC" id="2.7.7.65" evidence="2"/>
<sequence>MYTLYLSARYFFHDQPETQSSAVLFFSVVILLFSLWNLILTALFSRNGFLVKRGVLLSIVLLYGVLWGLELHTLYVGAAPAEFIILLSLLLVFPAVIAFHLSLRLIAAFAIPVLLVVTGEVILAGSEVNLFLLFSYLTALVAVFSARLVLIEWFRKSEESERHNARLIKKLTRLADRDPLTGLANKRYLREYFHARTATLPAGCDTVFLMMIDVDYFKKYNDHYGHLAGDQCLMQVARCIRESVRDETDLVARFGGEEFTVLLLSSDTQSVRTVGERIQQNLARAAIPHAHSGIAAEVTVSIGAAQFITSDSLDKLLAAADQQLYRAKREGRNRFCVG</sequence>